<comment type="similarity">
    <text evidence="3">Belongs to the eukaryotic GSH synthase family.</text>
</comment>
<dbReference type="Pfam" id="PF03199">
    <property type="entry name" value="GSH_synthase"/>
    <property type="match status" value="1"/>
</dbReference>
<evidence type="ECO:0000256" key="4">
    <source>
        <dbReference type="ARBA" id="ARBA00012214"/>
    </source>
</evidence>
<comment type="caution">
    <text evidence="12">The sequence shown here is derived from an EMBL/GenBank/DDBJ whole genome shotgun (WGS) entry which is preliminary data.</text>
</comment>
<keyword evidence="6" id="KW-0317">Glutathione biosynthesis</keyword>
<dbReference type="InterPro" id="IPR016185">
    <property type="entry name" value="PreATP-grasp_dom_sf"/>
</dbReference>
<dbReference type="InterPro" id="IPR014042">
    <property type="entry name" value="Glutathione_synthase_a-hlx"/>
</dbReference>
<dbReference type="PANTHER" id="PTHR11130">
    <property type="entry name" value="GLUTATHIONE SYNTHETASE"/>
    <property type="match status" value="1"/>
</dbReference>
<dbReference type="GO" id="GO:0005829">
    <property type="term" value="C:cytosol"/>
    <property type="evidence" value="ECO:0007669"/>
    <property type="project" value="TreeGrafter"/>
</dbReference>
<dbReference type="InterPro" id="IPR037013">
    <property type="entry name" value="GSH-S_sub-bd_sf"/>
</dbReference>
<dbReference type="UniPathway" id="UPA00142">
    <property type="reaction ID" value="UER00210"/>
</dbReference>
<name>A0A545UBK2_9GAMM</name>
<proteinExistence type="inferred from homology"/>
<dbReference type="PIRSF" id="PIRSF001558">
    <property type="entry name" value="GSHase"/>
    <property type="match status" value="1"/>
</dbReference>
<protein>
    <recommendedName>
        <fullName evidence="4">glutathione synthase</fullName>
        <ecNumber evidence="4">6.3.2.3</ecNumber>
    </recommendedName>
</protein>
<dbReference type="AlphaFoldDB" id="A0A545UBK2"/>
<dbReference type="EMBL" id="VIKS01000009">
    <property type="protein sequence ID" value="TQV86837.1"/>
    <property type="molecule type" value="Genomic_DNA"/>
</dbReference>
<evidence type="ECO:0000256" key="5">
    <source>
        <dbReference type="ARBA" id="ARBA00022598"/>
    </source>
</evidence>
<keyword evidence="13" id="KW-1185">Reference proteome</keyword>
<keyword evidence="9" id="KW-0067">ATP-binding</keyword>
<reference evidence="12 13" key="1">
    <citation type="submission" date="2019-07" db="EMBL/GenBank/DDBJ databases">
        <title>Draft genome for Aliikangiella sp. M105.</title>
        <authorList>
            <person name="Wang G."/>
        </authorList>
    </citation>
    <scope>NUCLEOTIDE SEQUENCE [LARGE SCALE GENOMIC DNA]</scope>
    <source>
        <strain evidence="12 13">M105</strain>
    </source>
</reference>
<dbReference type="SUPFAM" id="SSF56059">
    <property type="entry name" value="Glutathione synthetase ATP-binding domain-like"/>
    <property type="match status" value="1"/>
</dbReference>
<evidence type="ECO:0000313" key="13">
    <source>
        <dbReference type="Proteomes" id="UP000315439"/>
    </source>
</evidence>
<evidence type="ECO:0000256" key="9">
    <source>
        <dbReference type="ARBA" id="ARBA00022840"/>
    </source>
</evidence>
<dbReference type="SUPFAM" id="SSF52440">
    <property type="entry name" value="PreATP-grasp domain"/>
    <property type="match status" value="1"/>
</dbReference>
<evidence type="ECO:0000259" key="11">
    <source>
        <dbReference type="Pfam" id="PF03199"/>
    </source>
</evidence>
<gene>
    <name evidence="12" type="ORF">FLL46_13535</name>
</gene>
<keyword evidence="10" id="KW-0460">Magnesium</keyword>
<accession>A0A545UBK2</accession>
<evidence type="ECO:0000313" key="12">
    <source>
        <dbReference type="EMBL" id="TQV86837.1"/>
    </source>
</evidence>
<keyword evidence="7" id="KW-0479">Metal-binding</keyword>
<evidence type="ECO:0000256" key="6">
    <source>
        <dbReference type="ARBA" id="ARBA00022684"/>
    </source>
</evidence>
<evidence type="ECO:0000256" key="7">
    <source>
        <dbReference type="ARBA" id="ARBA00022723"/>
    </source>
</evidence>
<dbReference type="GO" id="GO:0043295">
    <property type="term" value="F:glutathione binding"/>
    <property type="evidence" value="ECO:0007669"/>
    <property type="project" value="TreeGrafter"/>
</dbReference>
<dbReference type="Gene3D" id="3.30.470.20">
    <property type="entry name" value="ATP-grasp fold, B domain"/>
    <property type="match status" value="1"/>
</dbReference>
<sequence length="470" mass="53503">MTMTSPSNLLKEPSGETSLQRKNVKIELKKSDILNALYQNKLGLKSGEDQFKPCPVTLKPWKISKTLFRQAQLTAQSLSLLFTRVSMNHGYLKKALEDYSADSSLLFKLKEIAFSQQPTIAKNLNLIRQDFLLDAQLQWRLVEANSIAAGMGPFNDKLVNIQQSLTQNNATQFAPNSALKLQAAEIYKAASNSNRNQNPLVVFVIQENEDNIYDQELLANALQELGAIVMRKTLNQLATELKSKSKKLYLADTKKVDLFYFRTGYNLADYSLSNNKKNNINEQKRILKFRNWIEHHETNVCPKVEMQIATSKWVQMKLSKLTKSELSDYFFLSDRQALLVYNALKVPYTATNDTEVIRSKLNSGNWLLKSQNEGGGNVDDQYSYSIEKRSSQESLMLMKKIDTYVRNEQVSIYFDNQVSVHTNLISELGIFTLGDQHDYGGYLMRSKHEGQLEAGVHGGYGFLDCIAFYD</sequence>
<dbReference type="GO" id="GO:0046872">
    <property type="term" value="F:metal ion binding"/>
    <property type="evidence" value="ECO:0007669"/>
    <property type="project" value="UniProtKB-KW"/>
</dbReference>
<dbReference type="InterPro" id="IPR014049">
    <property type="entry name" value="Glutathione_synthase_N_euk"/>
</dbReference>
<comment type="cofactor">
    <cofactor evidence="1">
        <name>Mg(2+)</name>
        <dbReference type="ChEBI" id="CHEBI:18420"/>
    </cofactor>
</comment>
<evidence type="ECO:0000256" key="10">
    <source>
        <dbReference type="ARBA" id="ARBA00022842"/>
    </source>
</evidence>
<dbReference type="Gene3D" id="3.30.1490.80">
    <property type="match status" value="1"/>
</dbReference>
<organism evidence="12 13">
    <name type="scientific">Aliikangiella coralliicola</name>
    <dbReference type="NCBI Taxonomy" id="2592383"/>
    <lineage>
        <taxon>Bacteria</taxon>
        <taxon>Pseudomonadati</taxon>
        <taxon>Pseudomonadota</taxon>
        <taxon>Gammaproteobacteria</taxon>
        <taxon>Oceanospirillales</taxon>
        <taxon>Pleioneaceae</taxon>
        <taxon>Aliikangiella</taxon>
    </lineage>
</organism>
<dbReference type="InterPro" id="IPR005615">
    <property type="entry name" value="Glutathione_synthase"/>
</dbReference>
<comment type="pathway">
    <text evidence="2">Sulfur metabolism; glutathione biosynthesis; glutathione from L-cysteine and L-glutamate: step 2/2.</text>
</comment>
<dbReference type="EC" id="6.3.2.3" evidence="4"/>
<dbReference type="Pfam" id="PF03917">
    <property type="entry name" value="GSH_synth_ATP"/>
    <property type="match status" value="1"/>
</dbReference>
<dbReference type="Proteomes" id="UP000315439">
    <property type="component" value="Unassembled WGS sequence"/>
</dbReference>
<evidence type="ECO:0000256" key="3">
    <source>
        <dbReference type="ARBA" id="ARBA00010385"/>
    </source>
</evidence>
<keyword evidence="8" id="KW-0547">Nucleotide-binding</keyword>
<dbReference type="InterPro" id="IPR014709">
    <property type="entry name" value="Glutathione_synthase_C_euk"/>
</dbReference>
<keyword evidence="5" id="KW-0436">Ligase</keyword>
<evidence type="ECO:0000256" key="2">
    <source>
        <dbReference type="ARBA" id="ARBA00004965"/>
    </source>
</evidence>
<dbReference type="GO" id="GO:0005524">
    <property type="term" value="F:ATP binding"/>
    <property type="evidence" value="ECO:0007669"/>
    <property type="project" value="UniProtKB-KW"/>
</dbReference>
<dbReference type="Gene3D" id="1.10.1080.10">
    <property type="entry name" value="Glutathione Synthetase, Chain A, domain 3"/>
    <property type="match status" value="1"/>
</dbReference>
<dbReference type="GO" id="GO:0004363">
    <property type="term" value="F:glutathione synthase activity"/>
    <property type="evidence" value="ECO:0007669"/>
    <property type="project" value="UniProtKB-EC"/>
</dbReference>
<evidence type="ECO:0000256" key="8">
    <source>
        <dbReference type="ARBA" id="ARBA00022741"/>
    </source>
</evidence>
<dbReference type="InterPro" id="IPR004887">
    <property type="entry name" value="GSH_synth_subst-bd"/>
</dbReference>
<dbReference type="Gene3D" id="3.30.1490.50">
    <property type="match status" value="1"/>
</dbReference>
<dbReference type="Gene3D" id="3.40.50.1760">
    <property type="entry name" value="Glutathione synthase, substrate-binding domain superfamily, eukaryotic"/>
    <property type="match status" value="1"/>
</dbReference>
<feature type="domain" description="Glutathione synthase substrate-binding" evidence="11">
    <location>
        <begin position="200"/>
        <end position="309"/>
    </location>
</feature>
<evidence type="ECO:0000256" key="1">
    <source>
        <dbReference type="ARBA" id="ARBA00001946"/>
    </source>
</evidence>
<dbReference type="OrthoDB" id="5590030at2"/>
<dbReference type="PANTHER" id="PTHR11130:SF0">
    <property type="entry name" value="GLUTATHIONE SYNTHETASE"/>
    <property type="match status" value="1"/>
</dbReference>